<feature type="domain" description="NlpC/P60" evidence="8">
    <location>
        <begin position="348"/>
        <end position="474"/>
    </location>
</feature>
<evidence type="ECO:0000256" key="2">
    <source>
        <dbReference type="ARBA" id="ARBA00022670"/>
    </source>
</evidence>
<dbReference type="GO" id="GO:0008234">
    <property type="term" value="F:cysteine-type peptidase activity"/>
    <property type="evidence" value="ECO:0007669"/>
    <property type="project" value="UniProtKB-KW"/>
</dbReference>
<dbReference type="SUPFAM" id="SSF54001">
    <property type="entry name" value="Cysteine proteinases"/>
    <property type="match status" value="1"/>
</dbReference>
<dbReference type="eggNOG" id="COG0791">
    <property type="taxonomic scope" value="Bacteria"/>
</dbReference>
<evidence type="ECO:0000313" key="9">
    <source>
        <dbReference type="EMBL" id="EIA08884.1"/>
    </source>
</evidence>
<dbReference type="InterPro" id="IPR038765">
    <property type="entry name" value="Papain-like_cys_pep_sf"/>
</dbReference>
<evidence type="ECO:0000256" key="3">
    <source>
        <dbReference type="ARBA" id="ARBA00022729"/>
    </source>
</evidence>
<dbReference type="Proteomes" id="UP000005566">
    <property type="component" value="Unassembled WGS sequence"/>
</dbReference>
<dbReference type="RefSeq" id="WP_007137827.1">
    <property type="nucleotide sequence ID" value="NZ_AHKF01000017.1"/>
</dbReference>
<keyword evidence="6" id="KW-0788">Thiol protease</keyword>
<dbReference type="OrthoDB" id="9807055at2"/>
<dbReference type="SUPFAM" id="SSF54106">
    <property type="entry name" value="LysM domain"/>
    <property type="match status" value="4"/>
</dbReference>
<dbReference type="PROSITE" id="PS51782">
    <property type="entry name" value="LYSM"/>
    <property type="match status" value="4"/>
</dbReference>
<keyword evidence="5" id="KW-0378">Hydrolase</keyword>
<dbReference type="Gene3D" id="3.90.1720.10">
    <property type="entry name" value="endopeptidase domain like (from Nostoc punctiforme)"/>
    <property type="match status" value="1"/>
</dbReference>
<dbReference type="GO" id="GO:0006508">
    <property type="term" value="P:proteolysis"/>
    <property type="evidence" value="ECO:0007669"/>
    <property type="project" value="UniProtKB-KW"/>
</dbReference>
<dbReference type="InterPro" id="IPR000064">
    <property type="entry name" value="NLP_P60_dom"/>
</dbReference>
<protein>
    <submittedName>
        <fullName evidence="9">LysM domain/NLP/P60 family protein</fullName>
    </submittedName>
</protein>
<dbReference type="PATRIC" id="fig|1086011.3.peg.1614"/>
<proteinExistence type="inferred from homology"/>
<keyword evidence="4" id="KW-0677">Repeat</keyword>
<dbReference type="Gene3D" id="3.10.350.10">
    <property type="entry name" value="LysM domain"/>
    <property type="match status" value="3"/>
</dbReference>
<feature type="domain" description="LysM" evidence="7">
    <location>
        <begin position="25"/>
        <end position="75"/>
    </location>
</feature>
<dbReference type="InterPro" id="IPR036779">
    <property type="entry name" value="LysM_dom_sf"/>
</dbReference>
<evidence type="ECO:0000256" key="5">
    <source>
        <dbReference type="ARBA" id="ARBA00022801"/>
    </source>
</evidence>
<evidence type="ECO:0000259" key="8">
    <source>
        <dbReference type="PROSITE" id="PS51935"/>
    </source>
</evidence>
<evidence type="ECO:0000256" key="4">
    <source>
        <dbReference type="ARBA" id="ARBA00022737"/>
    </source>
</evidence>
<reference evidence="9 10" key="1">
    <citation type="journal article" date="2014" name="Acta Crystallogr. D">
        <title>Structure-based characterization and antifreeze properties of a hyperactive ice-binding protein from the Antarctic bacterium Flavobacterium frigoris PS1.</title>
        <authorList>
            <person name="Do H."/>
            <person name="Kim S.J."/>
            <person name="Kim H.J."/>
            <person name="Lee J.H."/>
        </authorList>
    </citation>
    <scope>NUCLEOTIDE SEQUENCE [LARGE SCALE GENOMIC DNA]</scope>
    <source>
        <strain evidence="9 10">PS1</strain>
    </source>
</reference>
<accession>H7FRA1</accession>
<comment type="caution">
    <text evidence="9">The sequence shown here is derived from an EMBL/GenBank/DDBJ whole genome shotgun (WGS) entry which is preliminary data.</text>
</comment>
<evidence type="ECO:0000256" key="6">
    <source>
        <dbReference type="ARBA" id="ARBA00022807"/>
    </source>
</evidence>
<dbReference type="PROSITE" id="PS51935">
    <property type="entry name" value="NLPC_P60"/>
    <property type="match status" value="1"/>
</dbReference>
<keyword evidence="2" id="KW-0645">Protease</keyword>
<comment type="similarity">
    <text evidence="1">Belongs to the peptidase C40 family.</text>
</comment>
<dbReference type="eggNOG" id="COG1388">
    <property type="taxonomic scope" value="Bacteria"/>
</dbReference>
<feature type="domain" description="LysM" evidence="7">
    <location>
        <begin position="89"/>
        <end position="133"/>
    </location>
</feature>
<organism evidence="9 10">
    <name type="scientific">Flavobacterium frigoris (strain PS1)</name>
    <dbReference type="NCBI Taxonomy" id="1086011"/>
    <lineage>
        <taxon>Bacteria</taxon>
        <taxon>Pseudomonadati</taxon>
        <taxon>Bacteroidota</taxon>
        <taxon>Flavobacteriia</taxon>
        <taxon>Flavobacteriales</taxon>
        <taxon>Flavobacteriaceae</taxon>
        <taxon>Flavobacterium</taxon>
    </lineage>
</organism>
<dbReference type="AlphaFoldDB" id="H7FRA1"/>
<dbReference type="InterPro" id="IPR018392">
    <property type="entry name" value="LysM"/>
</dbReference>
<evidence type="ECO:0000256" key="1">
    <source>
        <dbReference type="ARBA" id="ARBA00007074"/>
    </source>
</evidence>
<evidence type="ECO:0000259" key="7">
    <source>
        <dbReference type="PROSITE" id="PS51782"/>
    </source>
</evidence>
<dbReference type="PANTHER" id="PTHR47360:SF1">
    <property type="entry name" value="ENDOPEPTIDASE NLPC-RELATED"/>
    <property type="match status" value="1"/>
</dbReference>
<dbReference type="Pfam" id="PF01476">
    <property type="entry name" value="LysM"/>
    <property type="match status" value="4"/>
</dbReference>
<dbReference type="EMBL" id="AHKF01000017">
    <property type="protein sequence ID" value="EIA08884.1"/>
    <property type="molecule type" value="Genomic_DNA"/>
</dbReference>
<gene>
    <name evidence="9" type="ORF">HJ01_01650</name>
</gene>
<dbReference type="STRING" id="1086011.HJ01_01650"/>
<keyword evidence="10" id="KW-1185">Reference proteome</keyword>
<dbReference type="CDD" id="cd00118">
    <property type="entry name" value="LysM"/>
    <property type="match status" value="4"/>
</dbReference>
<keyword evidence="3" id="KW-0732">Signal</keyword>
<dbReference type="PANTHER" id="PTHR47360">
    <property type="entry name" value="MUREIN DD-ENDOPEPTIDASE MEPS/MUREIN LD-CARBOXYPEPTIDASE"/>
    <property type="match status" value="1"/>
</dbReference>
<dbReference type="InterPro" id="IPR052062">
    <property type="entry name" value="Murein_DD/LD_carboxypeptidase"/>
</dbReference>
<feature type="domain" description="LysM" evidence="7">
    <location>
        <begin position="269"/>
        <end position="312"/>
    </location>
</feature>
<name>H7FRA1_FLAFP</name>
<sequence length="474" mass="52576">MRYNSWILAIVFLGSVSAFSQEKYTKHIVSKGENISKIAEKYHVKPSAIFELNPDAKNGINYKSVLLIPNTNLKSQKASTDIVTTYPSKKHSVLPKETLYGIAKQYGVTVEDLQKINPTLGKSGLRNGQKINIPGTESDQKAVASVVEPLKSNQEVTVSSQTNVTKEISTESVVREILPNETKYAIAREYGITVADLDKANPILETEALQIGQKITIPVKEENNTKTVVANVETKKENATVAENKITPKTETSVIEAEVIENKIVETTFIRKVLPKETKYAIAKEYGISVKELERQNPKIAKSLPIGYKLSIRSPKLVLTEEAKQEYAKNNEPEFVGPSYNLKSFHGTDFLDQLVSTASENIGTRYRTGGTTKEGFDCSGLMCTTFGTFDIQLPRTSIEQSRYGVKVSNEEAQKGDLIFFKTNGRRQINHVGMVVEVNDGDIKFIHASVGGGVIISSIKERYYSKKVSQINRVL</sequence>
<dbReference type="SMART" id="SM00257">
    <property type="entry name" value="LysM"/>
    <property type="match status" value="4"/>
</dbReference>
<evidence type="ECO:0000313" key="10">
    <source>
        <dbReference type="Proteomes" id="UP000005566"/>
    </source>
</evidence>
<feature type="domain" description="LysM" evidence="7">
    <location>
        <begin position="173"/>
        <end position="217"/>
    </location>
</feature>
<dbReference type="Pfam" id="PF00877">
    <property type="entry name" value="NLPC_P60"/>
    <property type="match status" value="1"/>
</dbReference>